<keyword evidence="4" id="KW-1185">Reference proteome</keyword>
<dbReference type="Pfam" id="PF01553">
    <property type="entry name" value="Acyltransferase"/>
    <property type="match status" value="1"/>
</dbReference>
<dbReference type="PANTHER" id="PTHR31605">
    <property type="entry name" value="GLYCEROL-3-PHOSPHATE O-ACYLTRANSFERASE 1"/>
    <property type="match status" value="1"/>
</dbReference>
<gene>
    <name evidence="3" type="ORF">AMORRO_LOCUS1550</name>
</gene>
<evidence type="ECO:0000259" key="2">
    <source>
        <dbReference type="SMART" id="SM00563"/>
    </source>
</evidence>
<accession>A0A9N8YYK1</accession>
<keyword evidence="1" id="KW-1133">Transmembrane helix</keyword>
<evidence type="ECO:0000313" key="3">
    <source>
        <dbReference type="EMBL" id="CAG8464260.1"/>
    </source>
</evidence>
<dbReference type="PANTHER" id="PTHR31605:SF0">
    <property type="entry name" value="GLYCEROL-3-PHOSPHATE O-ACYLTRANSFERASE 1"/>
    <property type="match status" value="1"/>
</dbReference>
<dbReference type="InterPro" id="IPR052744">
    <property type="entry name" value="GPAT/DAPAT"/>
</dbReference>
<dbReference type="InterPro" id="IPR002123">
    <property type="entry name" value="Plipid/glycerol_acylTrfase"/>
</dbReference>
<keyword evidence="1" id="KW-0472">Membrane</keyword>
<proteinExistence type="predicted"/>
<name>A0A9N8YYK1_9GLOM</name>
<dbReference type="Proteomes" id="UP000789342">
    <property type="component" value="Unassembled WGS sequence"/>
</dbReference>
<feature type="transmembrane region" description="Helical" evidence="1">
    <location>
        <begin position="367"/>
        <end position="388"/>
    </location>
</feature>
<dbReference type="EMBL" id="CAJVPV010000589">
    <property type="protein sequence ID" value="CAG8464260.1"/>
    <property type="molecule type" value="Genomic_DNA"/>
</dbReference>
<protein>
    <submittedName>
        <fullName evidence="3">8824_t:CDS:1</fullName>
    </submittedName>
</protein>
<comment type="caution">
    <text evidence="3">The sequence shown here is derived from an EMBL/GenBank/DDBJ whole genome shotgun (WGS) entry which is preliminary data.</text>
</comment>
<evidence type="ECO:0000313" key="4">
    <source>
        <dbReference type="Proteomes" id="UP000789342"/>
    </source>
</evidence>
<keyword evidence="1" id="KW-0812">Transmembrane</keyword>
<dbReference type="OrthoDB" id="1044435at2759"/>
<dbReference type="GO" id="GO:0004366">
    <property type="term" value="F:glycerol-3-phosphate O-acyltransferase activity"/>
    <property type="evidence" value="ECO:0007669"/>
    <property type="project" value="TreeGrafter"/>
</dbReference>
<evidence type="ECO:0000256" key="1">
    <source>
        <dbReference type="SAM" id="Phobius"/>
    </source>
</evidence>
<feature type="transmembrane region" description="Helical" evidence="1">
    <location>
        <begin position="419"/>
        <end position="448"/>
    </location>
</feature>
<reference evidence="3" key="1">
    <citation type="submission" date="2021-06" db="EMBL/GenBank/DDBJ databases">
        <authorList>
            <person name="Kallberg Y."/>
            <person name="Tangrot J."/>
            <person name="Rosling A."/>
        </authorList>
    </citation>
    <scope>NUCLEOTIDE SEQUENCE</scope>
    <source>
        <strain evidence="3">CL551</strain>
    </source>
</reference>
<organism evidence="3 4">
    <name type="scientific">Acaulospora morrowiae</name>
    <dbReference type="NCBI Taxonomy" id="94023"/>
    <lineage>
        <taxon>Eukaryota</taxon>
        <taxon>Fungi</taxon>
        <taxon>Fungi incertae sedis</taxon>
        <taxon>Mucoromycota</taxon>
        <taxon>Glomeromycotina</taxon>
        <taxon>Glomeromycetes</taxon>
        <taxon>Diversisporales</taxon>
        <taxon>Acaulosporaceae</taxon>
        <taxon>Acaulospora</taxon>
    </lineage>
</organism>
<dbReference type="GO" id="GO:0016287">
    <property type="term" value="F:glycerone-phosphate O-acyltransferase activity"/>
    <property type="evidence" value="ECO:0007669"/>
    <property type="project" value="TreeGrafter"/>
</dbReference>
<sequence length="549" mass="63217">MAPLPYRFVRLLFRVSANAFYEIEVDGLENIPPDGYPTIICPNHSNSLTDPICLLSAIPKKKRDMVRMTAKETFWQQNTIFSKLIRCIGTVPIKRSKDYNYAKVDNSESFRKLIESLEQGNCICIFPEGISRYHSKVAPFKPGVALIASETLTRNKDREDFSINLLTVSLVYTHREKFRSNVLVKFNPPIVLTPKHHSLLKNITSDGQKRTSEHAIRELTSAMEEMVRSNTLDAPDWQTLRIAHTARKLYAGDLGTRISLAEYVRLTKIFIDALSKAEVSSPVSETENEILNGEEREIIVERIDAGNLLYVDDPDQDKEKENRSGVDLLLLSKDLAAYQDLLDSYGIKDYRFSRSTPLSKLELVGRIIVRIIWTLFLATLALPGWILWSPIFIAVKYKEHQIRKLPIEDNFDEITQYKLLISAILLVPIYVTALFITLPFIFVTSWLVPLFMWLTIRWTEDLFQACRSCISLTKLLLLPDGEYNNIKIFREELKSRVQFLAVNELGLPVNPENLISRTRPRGMGYFSIKSRRKKDYNEVLRLWDVSAYN</sequence>
<dbReference type="AlphaFoldDB" id="A0A9N8YYK1"/>
<feature type="domain" description="Phospholipid/glycerol acyltransferase" evidence="2">
    <location>
        <begin position="38"/>
        <end position="173"/>
    </location>
</feature>
<dbReference type="SMART" id="SM00563">
    <property type="entry name" value="PlsC"/>
    <property type="match status" value="1"/>
</dbReference>
<dbReference type="SUPFAM" id="SSF69593">
    <property type="entry name" value="Glycerol-3-phosphate (1)-acyltransferase"/>
    <property type="match status" value="1"/>
</dbReference>
<dbReference type="GO" id="GO:0008654">
    <property type="term" value="P:phospholipid biosynthetic process"/>
    <property type="evidence" value="ECO:0007669"/>
    <property type="project" value="TreeGrafter"/>
</dbReference>